<evidence type="ECO:0000313" key="2">
    <source>
        <dbReference type="EMBL" id="CAH9131693.1"/>
    </source>
</evidence>
<comment type="caution">
    <text evidence="2">The sequence shown here is derived from an EMBL/GenBank/DDBJ whole genome shotgun (WGS) entry which is preliminary data.</text>
</comment>
<evidence type="ECO:0000313" key="3">
    <source>
        <dbReference type="Proteomes" id="UP001152523"/>
    </source>
</evidence>
<dbReference type="AlphaFoldDB" id="A0AAV0F8H0"/>
<sequence>MWHGRHNILLNQHFSIISTRLSNSLYVGRFESSLLFLDAPEGDRPQPTKRIPVQAPSLKFAYQSFVQAEFKLPSAKGQAQEMESQMMDKANDTASLEGGC</sequence>
<feature type="region of interest" description="Disordered" evidence="1">
    <location>
        <begin position="77"/>
        <end position="100"/>
    </location>
</feature>
<accession>A0AAV0F8H0</accession>
<dbReference type="Proteomes" id="UP001152523">
    <property type="component" value="Unassembled WGS sequence"/>
</dbReference>
<keyword evidence="3" id="KW-1185">Reference proteome</keyword>
<evidence type="ECO:0000256" key="1">
    <source>
        <dbReference type="SAM" id="MobiDB-lite"/>
    </source>
</evidence>
<protein>
    <submittedName>
        <fullName evidence="2">Uncharacterized protein</fullName>
    </submittedName>
</protein>
<proteinExistence type="predicted"/>
<reference evidence="2" key="1">
    <citation type="submission" date="2022-07" db="EMBL/GenBank/DDBJ databases">
        <authorList>
            <person name="Macas J."/>
            <person name="Novak P."/>
            <person name="Neumann P."/>
        </authorList>
    </citation>
    <scope>NUCLEOTIDE SEQUENCE</scope>
</reference>
<name>A0AAV0F8H0_9ASTE</name>
<dbReference type="EMBL" id="CAMAPF010000966">
    <property type="protein sequence ID" value="CAH9131693.1"/>
    <property type="molecule type" value="Genomic_DNA"/>
</dbReference>
<gene>
    <name evidence="2" type="ORF">CEPIT_LOCUS31592</name>
</gene>
<organism evidence="2 3">
    <name type="scientific">Cuscuta epithymum</name>
    <dbReference type="NCBI Taxonomy" id="186058"/>
    <lineage>
        <taxon>Eukaryota</taxon>
        <taxon>Viridiplantae</taxon>
        <taxon>Streptophyta</taxon>
        <taxon>Embryophyta</taxon>
        <taxon>Tracheophyta</taxon>
        <taxon>Spermatophyta</taxon>
        <taxon>Magnoliopsida</taxon>
        <taxon>eudicotyledons</taxon>
        <taxon>Gunneridae</taxon>
        <taxon>Pentapetalae</taxon>
        <taxon>asterids</taxon>
        <taxon>lamiids</taxon>
        <taxon>Solanales</taxon>
        <taxon>Convolvulaceae</taxon>
        <taxon>Cuscuteae</taxon>
        <taxon>Cuscuta</taxon>
        <taxon>Cuscuta subgen. Cuscuta</taxon>
    </lineage>
</organism>